<accession>A0A1F5NPH1</accession>
<dbReference type="Gene3D" id="2.50.20.20">
    <property type="match status" value="1"/>
</dbReference>
<comment type="caution">
    <text evidence="2">The sequence shown here is derived from an EMBL/GenBank/DDBJ whole genome shotgun (WGS) entry which is preliminary data.</text>
</comment>
<keyword evidence="1" id="KW-0812">Transmembrane</keyword>
<name>A0A1F5NPH1_9BACT</name>
<evidence type="ECO:0000313" key="2">
    <source>
        <dbReference type="EMBL" id="OGE79473.1"/>
    </source>
</evidence>
<proteinExistence type="predicted"/>
<reference evidence="2 3" key="1">
    <citation type="journal article" date="2016" name="Nat. Commun.">
        <title>Thousands of microbial genomes shed light on interconnected biogeochemical processes in an aquifer system.</title>
        <authorList>
            <person name="Anantharaman K."/>
            <person name="Brown C.T."/>
            <person name="Hug L.A."/>
            <person name="Sharon I."/>
            <person name="Castelle C.J."/>
            <person name="Probst A.J."/>
            <person name="Thomas B.C."/>
            <person name="Singh A."/>
            <person name="Wilkins M.J."/>
            <person name="Karaoz U."/>
            <person name="Brodie E.L."/>
            <person name="Williams K.H."/>
            <person name="Hubbard S.S."/>
            <person name="Banfield J.F."/>
        </authorList>
    </citation>
    <scope>NUCLEOTIDE SEQUENCE [LARGE SCALE GENOMIC DNA]</scope>
</reference>
<protein>
    <recommendedName>
        <fullName evidence="4">Type II secretion system protein GspG C-terminal domain-containing protein</fullName>
    </recommendedName>
</protein>
<dbReference type="STRING" id="1817824.A2751_01500"/>
<dbReference type="AlphaFoldDB" id="A0A1F5NPH1"/>
<evidence type="ECO:0008006" key="4">
    <source>
        <dbReference type="Google" id="ProtNLM"/>
    </source>
</evidence>
<dbReference type="Gene3D" id="3.30.700.10">
    <property type="entry name" value="Glycoprotein, Type 4 Pilin"/>
    <property type="match status" value="1"/>
</dbReference>
<feature type="transmembrane region" description="Helical" evidence="1">
    <location>
        <begin position="12"/>
        <end position="31"/>
    </location>
</feature>
<keyword evidence="1" id="KW-0472">Membrane</keyword>
<organism evidence="2 3">
    <name type="scientific">Candidatus Doudnabacteria bacterium RIFCSPHIGHO2_01_FULL_46_14</name>
    <dbReference type="NCBI Taxonomy" id="1817824"/>
    <lineage>
        <taxon>Bacteria</taxon>
        <taxon>Candidatus Doudnaibacteriota</taxon>
    </lineage>
</organism>
<evidence type="ECO:0000256" key="1">
    <source>
        <dbReference type="SAM" id="Phobius"/>
    </source>
</evidence>
<dbReference type="EMBL" id="MFEK01000002">
    <property type="protein sequence ID" value="OGE79473.1"/>
    <property type="molecule type" value="Genomic_DNA"/>
</dbReference>
<gene>
    <name evidence="2" type="ORF">A2751_01500</name>
</gene>
<sequence>MPPPAGRNKFKILGLVTAVIVVLGGGGYFAYAQFFNSPERAWKQSVVNQEQLKSGHYQMELSYTDSLGELAEDGENVPALFADAKFTVGLAGQGDFVIPEGKKEADITLLGSLALKAGPMDISYKGELKKIGDNVFFKISDIPVLTQTLPPPYQSTEWIKISTSEAQQTPKDEAKIKKLEELADRFDTSMPETAVGAEEIDGVSTWHYQATLDKSKLKEIFREALTILQQDEPGLNAALGTLTADIEPLIDKIDTKQFGFWVGKKDKQLHQTVIELEFPSFLGPALMSARAKSRNAKRIADIRQMQTALELFYDGNGRYPVAENGFPKAADGGQFKFSSIMPALPNAPKPPDGGCSEQDNYYWYEQTDRGASYKLRFCLGGETGELPGGKQEAGPGGIITLEPLTAPNVPLQKTQNASIYFKYKISGHNNPITIEEPAGAVDIKTIMGASFGQSVLGTFLGM</sequence>
<dbReference type="Proteomes" id="UP000176864">
    <property type="component" value="Unassembled WGS sequence"/>
</dbReference>
<evidence type="ECO:0000313" key="3">
    <source>
        <dbReference type="Proteomes" id="UP000176864"/>
    </source>
</evidence>
<keyword evidence="1" id="KW-1133">Transmembrane helix</keyword>